<name>A0A4Q0VED5_CLOTA</name>
<reference evidence="2 3" key="1">
    <citation type="submission" date="2018-06" db="EMBL/GenBank/DDBJ databases">
        <title>Genome conservation of Clostridium tetani.</title>
        <authorList>
            <person name="Bruggemann H."/>
            <person name="Popoff M.R."/>
        </authorList>
    </citation>
    <scope>NUCLEOTIDE SEQUENCE [LARGE SCALE GENOMIC DNA]</scope>
    <source>
        <strain evidence="2 3">2017.061</strain>
    </source>
</reference>
<dbReference type="PANTHER" id="PTHR12558">
    <property type="entry name" value="CELL DIVISION CYCLE 16,23,27"/>
    <property type="match status" value="1"/>
</dbReference>
<proteinExistence type="predicted"/>
<protein>
    <submittedName>
        <fullName evidence="2">Capsular biosynthesis protein</fullName>
    </submittedName>
</protein>
<sequence>MNLNNGKSFSEKLEKVLFLEVDENKLKDIFKVKIKEKIYLPIKGDEIVEEVKKGNNMERISVGNFIEAMFFVIGADKNFKYNDYYISMLKSTKESIKFIKGRIAKLIEEKNYEDAYITLKGLIQVDINKENFEKLLLLVDGLRSLDKSYIDEELWAIDKTKEAFEDYPLPYLYECIINKEKGDYNRALFLLNNYLSKGGKETKEITDLRVALKNVVDYDQAKEILYDSPKEALEILIPLVDEFEDDPLIYYYVSIGYRILENYEKAIYYLNKSINIDSAIPEVINELGINYAALGEYEKAVEYLRKVFEVTKAIEVCTNLIMCYLNMGKIKEAMAHLEIAKKIKPEDEIVIELDEILKNI</sequence>
<dbReference type="Pfam" id="PF13181">
    <property type="entry name" value="TPR_8"/>
    <property type="match status" value="2"/>
</dbReference>
<dbReference type="SMART" id="SM00028">
    <property type="entry name" value="TPR"/>
    <property type="match status" value="3"/>
</dbReference>
<dbReference type="PANTHER" id="PTHR12558:SF13">
    <property type="entry name" value="CELL DIVISION CYCLE PROTEIN 27 HOMOLOG"/>
    <property type="match status" value="1"/>
</dbReference>
<evidence type="ECO:0000256" key="1">
    <source>
        <dbReference type="PROSITE-ProRule" id="PRU00339"/>
    </source>
</evidence>
<dbReference type="InterPro" id="IPR019734">
    <property type="entry name" value="TPR_rpt"/>
</dbReference>
<dbReference type="InterPro" id="IPR011990">
    <property type="entry name" value="TPR-like_helical_dom_sf"/>
</dbReference>
<dbReference type="SUPFAM" id="SSF48452">
    <property type="entry name" value="TPR-like"/>
    <property type="match status" value="1"/>
</dbReference>
<organism evidence="2 3">
    <name type="scientific">Clostridium tetani</name>
    <dbReference type="NCBI Taxonomy" id="1513"/>
    <lineage>
        <taxon>Bacteria</taxon>
        <taxon>Bacillati</taxon>
        <taxon>Bacillota</taxon>
        <taxon>Clostridia</taxon>
        <taxon>Eubacteriales</taxon>
        <taxon>Clostridiaceae</taxon>
        <taxon>Clostridium</taxon>
    </lineage>
</organism>
<keyword evidence="1" id="KW-0802">TPR repeat</keyword>
<gene>
    <name evidence="2" type="ORF">DP130_06230</name>
</gene>
<evidence type="ECO:0000313" key="3">
    <source>
        <dbReference type="Proteomes" id="UP000290921"/>
    </source>
</evidence>
<feature type="repeat" description="TPR" evidence="1">
    <location>
        <begin position="281"/>
        <end position="314"/>
    </location>
</feature>
<comment type="caution">
    <text evidence="2">The sequence shown here is derived from an EMBL/GenBank/DDBJ whole genome shotgun (WGS) entry which is preliminary data.</text>
</comment>
<dbReference type="RefSeq" id="WP_129030230.1">
    <property type="nucleotide sequence ID" value="NZ_AP026806.1"/>
</dbReference>
<dbReference type="PROSITE" id="PS50005">
    <property type="entry name" value="TPR"/>
    <property type="match status" value="1"/>
</dbReference>
<dbReference type="Gene3D" id="1.25.40.10">
    <property type="entry name" value="Tetratricopeptide repeat domain"/>
    <property type="match status" value="1"/>
</dbReference>
<dbReference type="EMBL" id="QMAP01000005">
    <property type="protein sequence ID" value="RXI49006.1"/>
    <property type="molecule type" value="Genomic_DNA"/>
</dbReference>
<accession>A0A4Q0VED5</accession>
<dbReference type="AlphaFoldDB" id="A0A4Q0VED5"/>
<dbReference type="Proteomes" id="UP000290921">
    <property type="component" value="Unassembled WGS sequence"/>
</dbReference>
<evidence type="ECO:0000313" key="2">
    <source>
        <dbReference type="EMBL" id="RXI49006.1"/>
    </source>
</evidence>